<evidence type="ECO:0000313" key="6">
    <source>
        <dbReference type="EMBL" id="MBE6505676.1"/>
    </source>
</evidence>
<dbReference type="InterPro" id="IPR014729">
    <property type="entry name" value="Rossmann-like_a/b/a_fold"/>
</dbReference>
<comment type="caution">
    <text evidence="6">The sequence shown here is derived from an EMBL/GenBank/DDBJ whole genome shotgun (WGS) entry which is preliminary data.</text>
</comment>
<evidence type="ECO:0000256" key="4">
    <source>
        <dbReference type="ARBA" id="ARBA00022840"/>
    </source>
</evidence>
<dbReference type="GO" id="GO:0016779">
    <property type="term" value="F:nucleotidyltransferase activity"/>
    <property type="evidence" value="ECO:0007669"/>
    <property type="project" value="UniProtKB-KW"/>
</dbReference>
<dbReference type="InterPro" id="IPR050385">
    <property type="entry name" value="Archaeal_FAD_synthase"/>
</dbReference>
<accession>A0A8T3VHR3</accession>
<evidence type="ECO:0000256" key="3">
    <source>
        <dbReference type="ARBA" id="ARBA00022741"/>
    </source>
</evidence>
<dbReference type="PANTHER" id="PTHR43793:SF1">
    <property type="entry name" value="FAD SYNTHASE"/>
    <property type="match status" value="1"/>
</dbReference>
<evidence type="ECO:0000313" key="7">
    <source>
        <dbReference type="Proteomes" id="UP000762703"/>
    </source>
</evidence>
<proteinExistence type="predicted"/>
<dbReference type="Gene3D" id="3.40.50.620">
    <property type="entry name" value="HUPs"/>
    <property type="match status" value="1"/>
</dbReference>
<keyword evidence="2 6" id="KW-0548">Nucleotidyltransferase</keyword>
<evidence type="ECO:0000256" key="1">
    <source>
        <dbReference type="ARBA" id="ARBA00022679"/>
    </source>
</evidence>
<name>A0A8T3VHR3_9EURY</name>
<keyword evidence="4" id="KW-0067">ATP-binding</keyword>
<reference evidence="6" key="1">
    <citation type="submission" date="2019-04" db="EMBL/GenBank/DDBJ databases">
        <title>Evolution of Biomass-Degrading Anaerobic Consortia Revealed by Metagenomics.</title>
        <authorList>
            <person name="Peng X."/>
        </authorList>
    </citation>
    <scope>NUCLEOTIDE SEQUENCE</scope>
    <source>
        <strain evidence="6">SIG12</strain>
    </source>
</reference>
<sequence length="147" mass="16981">MENKKKYKIGYTCGVFDLFHVGHLNLLENCKKQCETLIVGVCTDEYVIKIKNKTPIFSQEERCRIIEALDVVDSAKIVDIEEVNDKQLAQKIFKFDVLFSGDDWKGTERYVETEKQFAKIDVSIEYLPYTQGISTTLIKNSLNKTQD</sequence>
<keyword evidence="3" id="KW-0547">Nucleotide-binding</keyword>
<organism evidence="6 7">
    <name type="scientific">Methanobrevibacter millerae</name>
    <dbReference type="NCBI Taxonomy" id="230361"/>
    <lineage>
        <taxon>Archaea</taxon>
        <taxon>Methanobacteriati</taxon>
        <taxon>Methanobacteriota</taxon>
        <taxon>Methanomada group</taxon>
        <taxon>Methanobacteria</taxon>
        <taxon>Methanobacteriales</taxon>
        <taxon>Methanobacteriaceae</taxon>
        <taxon>Methanobrevibacter</taxon>
    </lineage>
</organism>
<dbReference type="GO" id="GO:0005524">
    <property type="term" value="F:ATP binding"/>
    <property type="evidence" value="ECO:0007669"/>
    <property type="project" value="UniProtKB-KW"/>
</dbReference>
<dbReference type="PANTHER" id="PTHR43793">
    <property type="entry name" value="FAD SYNTHASE"/>
    <property type="match status" value="1"/>
</dbReference>
<evidence type="ECO:0000259" key="5">
    <source>
        <dbReference type="Pfam" id="PF01467"/>
    </source>
</evidence>
<dbReference type="Pfam" id="PF01467">
    <property type="entry name" value="CTP_transf_like"/>
    <property type="match status" value="1"/>
</dbReference>
<protein>
    <submittedName>
        <fullName evidence="6">Glycerol-3-phosphate cytidylyltransferase</fullName>
    </submittedName>
</protein>
<dbReference type="SUPFAM" id="SSF52374">
    <property type="entry name" value="Nucleotidylyl transferase"/>
    <property type="match status" value="1"/>
</dbReference>
<keyword evidence="1" id="KW-0808">Transferase</keyword>
<dbReference type="EMBL" id="SUTE01000063">
    <property type="protein sequence ID" value="MBE6505676.1"/>
    <property type="molecule type" value="Genomic_DNA"/>
</dbReference>
<gene>
    <name evidence="6" type="ORF">E7Z73_08075</name>
</gene>
<dbReference type="RefSeq" id="WP_303737326.1">
    <property type="nucleotide sequence ID" value="NZ_SUTE01000063.1"/>
</dbReference>
<dbReference type="Proteomes" id="UP000762703">
    <property type="component" value="Unassembled WGS sequence"/>
</dbReference>
<feature type="domain" description="Cytidyltransferase-like" evidence="5">
    <location>
        <begin position="11"/>
        <end position="140"/>
    </location>
</feature>
<dbReference type="NCBIfam" id="TIGR00125">
    <property type="entry name" value="cyt_tran_rel"/>
    <property type="match status" value="1"/>
</dbReference>
<dbReference type="AlphaFoldDB" id="A0A8T3VHR3"/>
<evidence type="ECO:0000256" key="2">
    <source>
        <dbReference type="ARBA" id="ARBA00022695"/>
    </source>
</evidence>
<dbReference type="InterPro" id="IPR004821">
    <property type="entry name" value="Cyt_trans-like"/>
</dbReference>